<dbReference type="GO" id="GO:0008817">
    <property type="term" value="F:corrinoid adenosyltransferase activity"/>
    <property type="evidence" value="ECO:0007669"/>
    <property type="project" value="UniProtKB-UniRule"/>
</dbReference>
<keyword evidence="10" id="KW-1185">Reference proteome</keyword>
<dbReference type="NCBIfam" id="TIGR00636">
    <property type="entry name" value="PduO_Nterm"/>
    <property type="match status" value="1"/>
</dbReference>
<dbReference type="OrthoDB" id="9778896at2"/>
<dbReference type="InterPro" id="IPR029499">
    <property type="entry name" value="PduO-typ"/>
</dbReference>
<keyword evidence="6" id="KW-0169">Cobalamin biosynthesis</keyword>
<dbReference type="Proteomes" id="UP000315439">
    <property type="component" value="Unassembled WGS sequence"/>
</dbReference>
<reference evidence="9 10" key="1">
    <citation type="submission" date="2019-07" db="EMBL/GenBank/DDBJ databases">
        <title>Draft genome for Aliikangiella sp. M105.</title>
        <authorList>
            <person name="Wang G."/>
        </authorList>
    </citation>
    <scope>NUCLEOTIDE SEQUENCE [LARGE SCALE GENOMIC DNA]</scope>
    <source>
        <strain evidence="9 10">M105</strain>
    </source>
</reference>
<feature type="region of interest" description="Disordered" evidence="7">
    <location>
        <begin position="1"/>
        <end position="26"/>
    </location>
</feature>
<comment type="similarity">
    <text evidence="1 6">Belongs to the Cob(I)alamin adenosyltransferase family.</text>
</comment>
<keyword evidence="5 6" id="KW-0067">ATP-binding</keyword>
<protein>
    <recommendedName>
        <fullName evidence="6">Corrinoid adenosyltransferase</fullName>
        <ecNumber evidence="6">2.5.1.17</ecNumber>
    </recommendedName>
    <alternativeName>
        <fullName evidence="6">Cob(II)alamin adenosyltransferase</fullName>
    </alternativeName>
    <alternativeName>
        <fullName evidence="6">Cob(II)yrinic acid a,c-diamide adenosyltransferase</fullName>
    </alternativeName>
    <alternativeName>
        <fullName evidence="6">Cobinamide/cobalamin adenosyltransferase</fullName>
    </alternativeName>
</protein>
<dbReference type="PANTHER" id="PTHR12213">
    <property type="entry name" value="CORRINOID ADENOSYLTRANSFERASE"/>
    <property type="match status" value="1"/>
</dbReference>
<evidence type="ECO:0000256" key="3">
    <source>
        <dbReference type="ARBA" id="ARBA00022679"/>
    </source>
</evidence>
<evidence type="ECO:0000256" key="1">
    <source>
        <dbReference type="ARBA" id="ARBA00007487"/>
    </source>
</evidence>
<keyword evidence="3 6" id="KW-0808">Transferase</keyword>
<comment type="caution">
    <text evidence="9">The sequence shown here is derived from an EMBL/GenBank/DDBJ whole genome shotgun (WGS) entry which is preliminary data.</text>
</comment>
<dbReference type="PANTHER" id="PTHR12213:SF0">
    <property type="entry name" value="CORRINOID ADENOSYLTRANSFERASE MMAB"/>
    <property type="match status" value="1"/>
</dbReference>
<evidence type="ECO:0000256" key="2">
    <source>
        <dbReference type="ARBA" id="ARBA00011233"/>
    </source>
</evidence>
<dbReference type="GO" id="GO:0009236">
    <property type="term" value="P:cobalamin biosynthetic process"/>
    <property type="evidence" value="ECO:0007669"/>
    <property type="project" value="UniProtKB-UniRule"/>
</dbReference>
<dbReference type="EC" id="2.5.1.17" evidence="6"/>
<comment type="catalytic activity">
    <reaction evidence="6">
        <text>2 cob(II)yrinate a,c diamide + reduced [electron-transfer flavoprotein] + 2 ATP = 2 adenosylcob(III)yrinate a,c-diamide + 2 triphosphate + oxidized [electron-transfer flavoprotein] + 3 H(+)</text>
        <dbReference type="Rhea" id="RHEA:11528"/>
        <dbReference type="Rhea" id="RHEA-COMP:10685"/>
        <dbReference type="Rhea" id="RHEA-COMP:10686"/>
        <dbReference type="ChEBI" id="CHEBI:15378"/>
        <dbReference type="ChEBI" id="CHEBI:18036"/>
        <dbReference type="ChEBI" id="CHEBI:30616"/>
        <dbReference type="ChEBI" id="CHEBI:57692"/>
        <dbReference type="ChEBI" id="CHEBI:58307"/>
        <dbReference type="ChEBI" id="CHEBI:58503"/>
        <dbReference type="ChEBI" id="CHEBI:58537"/>
        <dbReference type="EC" id="2.5.1.17"/>
    </reaction>
</comment>
<evidence type="ECO:0000256" key="6">
    <source>
        <dbReference type="RuleBase" id="RU366026"/>
    </source>
</evidence>
<evidence type="ECO:0000313" key="10">
    <source>
        <dbReference type="Proteomes" id="UP000315439"/>
    </source>
</evidence>
<organism evidence="9 10">
    <name type="scientific">Aliikangiella coralliicola</name>
    <dbReference type="NCBI Taxonomy" id="2592383"/>
    <lineage>
        <taxon>Bacteria</taxon>
        <taxon>Pseudomonadati</taxon>
        <taxon>Pseudomonadota</taxon>
        <taxon>Gammaproteobacteria</taxon>
        <taxon>Oceanospirillales</taxon>
        <taxon>Pleioneaceae</taxon>
        <taxon>Aliikangiella</taxon>
    </lineage>
</organism>
<comment type="pathway">
    <text evidence="6">Cofactor biosynthesis; adenosylcobalamin biosynthesis; adenosylcobalamin from cob(II)yrinate a,c-diamide: step 2/7.</text>
</comment>
<evidence type="ECO:0000256" key="4">
    <source>
        <dbReference type="ARBA" id="ARBA00022741"/>
    </source>
</evidence>
<accession>A0A545UJG9</accession>
<evidence type="ECO:0000256" key="5">
    <source>
        <dbReference type="ARBA" id="ARBA00022840"/>
    </source>
</evidence>
<dbReference type="InterPro" id="IPR016030">
    <property type="entry name" value="CblAdoTrfase-like"/>
</dbReference>
<dbReference type="RefSeq" id="WP_142891678.1">
    <property type="nucleotide sequence ID" value="NZ_ML660160.1"/>
</dbReference>
<keyword evidence="4 6" id="KW-0547">Nucleotide-binding</keyword>
<comment type="subunit">
    <text evidence="2">Homotrimer.</text>
</comment>
<evidence type="ECO:0000256" key="7">
    <source>
        <dbReference type="SAM" id="MobiDB-lite"/>
    </source>
</evidence>
<name>A0A545UJG9_9GAMM</name>
<comment type="catalytic activity">
    <reaction evidence="6">
        <text>2 cob(II)alamin + reduced [electron-transfer flavoprotein] + 2 ATP = 2 adenosylcob(III)alamin + 2 triphosphate + oxidized [electron-transfer flavoprotein] + 3 H(+)</text>
        <dbReference type="Rhea" id="RHEA:28671"/>
        <dbReference type="Rhea" id="RHEA-COMP:10685"/>
        <dbReference type="Rhea" id="RHEA-COMP:10686"/>
        <dbReference type="ChEBI" id="CHEBI:15378"/>
        <dbReference type="ChEBI" id="CHEBI:16304"/>
        <dbReference type="ChEBI" id="CHEBI:18036"/>
        <dbReference type="ChEBI" id="CHEBI:18408"/>
        <dbReference type="ChEBI" id="CHEBI:30616"/>
        <dbReference type="ChEBI" id="CHEBI:57692"/>
        <dbReference type="ChEBI" id="CHEBI:58307"/>
        <dbReference type="EC" id="2.5.1.17"/>
    </reaction>
</comment>
<dbReference type="InterPro" id="IPR036451">
    <property type="entry name" value="CblAdoTrfase-like_sf"/>
</dbReference>
<dbReference type="SUPFAM" id="SSF89028">
    <property type="entry name" value="Cobalamin adenosyltransferase-like"/>
    <property type="match status" value="1"/>
</dbReference>
<dbReference type="EMBL" id="VIKS01000001">
    <property type="protein sequence ID" value="TQV89614.1"/>
    <property type="molecule type" value="Genomic_DNA"/>
</dbReference>
<dbReference type="Pfam" id="PF01923">
    <property type="entry name" value="Cob_adeno_trans"/>
    <property type="match status" value="1"/>
</dbReference>
<dbReference type="FunFam" id="1.20.1200.10:FF:000001">
    <property type="entry name" value="Cob(I)yrinic acid a,c-diamide adenosyltransferase"/>
    <property type="match status" value="1"/>
</dbReference>
<evidence type="ECO:0000313" key="9">
    <source>
        <dbReference type="EMBL" id="TQV89614.1"/>
    </source>
</evidence>
<proteinExistence type="inferred from homology"/>
<gene>
    <name evidence="9" type="ORF">FLL46_01650</name>
</gene>
<feature type="domain" description="Cobalamin adenosyltransferase-like" evidence="8">
    <location>
        <begin position="9"/>
        <end position="165"/>
    </location>
</feature>
<evidence type="ECO:0000259" key="8">
    <source>
        <dbReference type="Pfam" id="PF01923"/>
    </source>
</evidence>
<dbReference type="Gene3D" id="1.20.1200.10">
    <property type="entry name" value="Cobalamin adenosyltransferase-like"/>
    <property type="match status" value="1"/>
</dbReference>
<sequence>MGNRLSKLATKTGDDGTTGIGGNQRLDKDSARIEAIGTVDELNAAIGMTLSQPVESDIASTLGEVQHRLFDLGGELAMPGYTLVKEEHVVQLDDSLETFNQQLPPLKEFVLPKGDLATTSCHLARTICRRAERRIVTLARTDEINDNARIYLNRLSDLLFVFCRILARVDNAGEEMWQSKRIRANDTPEEK</sequence>
<dbReference type="GO" id="GO:0005524">
    <property type="term" value="F:ATP binding"/>
    <property type="evidence" value="ECO:0007669"/>
    <property type="project" value="UniProtKB-UniRule"/>
</dbReference>
<dbReference type="UniPathway" id="UPA00148">
    <property type="reaction ID" value="UER00233"/>
</dbReference>
<dbReference type="AlphaFoldDB" id="A0A545UJG9"/>